<dbReference type="Proteomes" id="UP001222118">
    <property type="component" value="Chromosome"/>
</dbReference>
<sequence>MAETAAHFEIVDPSFANLIKPQAQLEPLFDQCIWSEGPVWFADGNYLLWSDIPNNRMLQYVPDLGVSIFRAPSNFINGNTRDLSGRLISCSHGGRALLRTEPDGTITTLADSYRGGRLNSPNDVVVKSDGTIWFTDPPYGILSNHEGYQANSEQDACYVFRLDPADGSLTVVADDFAKPNGLAFSPDETTLYISDTGRSHDPDWPSHIRKFDVTGANTLTNPALFTDIDVGLADGFRLDREGNVWTSTGQGINVYSPSATLLGRIITGKKTSNLAFGGPTRQRLFITASEMVYALEIKAIGLQTP</sequence>
<evidence type="ECO:0000256" key="1">
    <source>
        <dbReference type="ARBA" id="ARBA00022801"/>
    </source>
</evidence>
<protein>
    <submittedName>
        <fullName evidence="3">SMP-30/gluconolactonase/LRE family protein</fullName>
    </submittedName>
</protein>
<dbReference type="InterPro" id="IPR013658">
    <property type="entry name" value="SGL"/>
</dbReference>
<dbReference type="PANTHER" id="PTHR47572">
    <property type="entry name" value="LIPOPROTEIN-RELATED"/>
    <property type="match status" value="1"/>
</dbReference>
<evidence type="ECO:0000313" key="3">
    <source>
        <dbReference type="EMBL" id="WDR07525.1"/>
    </source>
</evidence>
<dbReference type="Pfam" id="PF08450">
    <property type="entry name" value="SGL"/>
    <property type="match status" value="1"/>
</dbReference>
<name>A0ABY7Z2U8_9HYPH</name>
<dbReference type="PRINTS" id="PR01790">
    <property type="entry name" value="SMP30FAMILY"/>
</dbReference>
<dbReference type="Gene3D" id="2.120.10.30">
    <property type="entry name" value="TolB, C-terminal domain"/>
    <property type="match status" value="1"/>
</dbReference>
<dbReference type="InterPro" id="IPR005511">
    <property type="entry name" value="SMP-30"/>
</dbReference>
<accession>A0ABY7Z2U8</accession>
<dbReference type="InterPro" id="IPR011042">
    <property type="entry name" value="6-blade_b-propeller_TolB-like"/>
</dbReference>
<proteinExistence type="predicted"/>
<evidence type="ECO:0000313" key="4">
    <source>
        <dbReference type="Proteomes" id="UP001222118"/>
    </source>
</evidence>
<dbReference type="PANTHER" id="PTHR47572:SF4">
    <property type="entry name" value="LACTONASE DRP35"/>
    <property type="match status" value="1"/>
</dbReference>
<evidence type="ECO:0000259" key="2">
    <source>
        <dbReference type="Pfam" id="PF08450"/>
    </source>
</evidence>
<dbReference type="RefSeq" id="WP_282213038.1">
    <property type="nucleotide sequence ID" value="NZ_CP118247.1"/>
</dbReference>
<dbReference type="SUPFAM" id="SSF63829">
    <property type="entry name" value="Calcium-dependent phosphotriesterase"/>
    <property type="match status" value="1"/>
</dbReference>
<dbReference type="InterPro" id="IPR051262">
    <property type="entry name" value="SMP-30/CGR1_Lactonase"/>
</dbReference>
<reference evidence="3 4" key="1">
    <citation type="submission" date="2023-02" db="EMBL/GenBank/DDBJ databases">
        <title>Devosia chondri sp. nov., isolated from the phycosphere of marine algae.</title>
        <authorList>
            <person name="Kim J.M."/>
            <person name="Lee J.K."/>
            <person name="Choi B.J."/>
            <person name="Bayburt H."/>
            <person name="Jeon C.O."/>
        </authorList>
    </citation>
    <scope>NUCLEOTIDE SEQUENCE [LARGE SCALE GENOMIC DNA]</scope>
    <source>
        <strain evidence="3 4">G2-5</strain>
    </source>
</reference>
<organism evidence="3 4">
    <name type="scientific">Devosia rhodophyticola</name>
    <dbReference type="NCBI Taxonomy" id="3026423"/>
    <lineage>
        <taxon>Bacteria</taxon>
        <taxon>Pseudomonadati</taxon>
        <taxon>Pseudomonadota</taxon>
        <taxon>Alphaproteobacteria</taxon>
        <taxon>Hyphomicrobiales</taxon>
        <taxon>Devosiaceae</taxon>
        <taxon>Devosia</taxon>
    </lineage>
</organism>
<gene>
    <name evidence="3" type="ORF">PSQ90_10930</name>
</gene>
<feature type="domain" description="SMP-30/Gluconolactonase/LRE-like region" evidence="2">
    <location>
        <begin position="34"/>
        <end position="289"/>
    </location>
</feature>
<dbReference type="EMBL" id="CP118247">
    <property type="protein sequence ID" value="WDR07525.1"/>
    <property type="molecule type" value="Genomic_DNA"/>
</dbReference>
<keyword evidence="1" id="KW-0378">Hydrolase</keyword>
<keyword evidence="4" id="KW-1185">Reference proteome</keyword>